<dbReference type="Gene3D" id="1.10.10.10">
    <property type="entry name" value="Winged helix-like DNA-binding domain superfamily/Winged helix DNA-binding domain"/>
    <property type="match status" value="1"/>
</dbReference>
<keyword evidence="6" id="KW-0539">Nucleus</keyword>
<protein>
    <recommendedName>
        <fullName evidence="8">Fork-head domain-containing protein</fullName>
    </recommendedName>
</protein>
<keyword evidence="10" id="KW-1185">Reference proteome</keyword>
<dbReference type="Proteomes" id="UP001558613">
    <property type="component" value="Unassembled WGS sequence"/>
</dbReference>
<dbReference type="PANTHER" id="PTHR45767">
    <property type="entry name" value="FORKHEAD BOX PROTEIN O"/>
    <property type="match status" value="1"/>
</dbReference>
<dbReference type="InterPro" id="IPR036390">
    <property type="entry name" value="WH_DNA-bd_sf"/>
</dbReference>
<dbReference type="Pfam" id="PF00250">
    <property type="entry name" value="Forkhead"/>
    <property type="match status" value="1"/>
</dbReference>
<evidence type="ECO:0000256" key="6">
    <source>
        <dbReference type="PROSITE-ProRule" id="PRU00089"/>
    </source>
</evidence>
<evidence type="ECO:0000313" key="10">
    <source>
        <dbReference type="Proteomes" id="UP001558613"/>
    </source>
</evidence>
<sequence length="205" mass="22712">MAEPQQQLVDIDPDFEPLSRPRSCTWPLHRPEFSEPGSSNTSSPAPSVKPEQGIVDFINSLSLLEETEDYPEEKPVLLNDFHCQDNCVHPQQQHPQQPNPQLTHPQQVPPLPAPASSSSPAAAQRKSSSSRRNAWGNMSYADLITKAIESSPEKRLTLSQIYEWMVKSVPYFKDKGDSNSSAGWKVMALQGQAQVSLKVALQVPS</sequence>
<gene>
    <name evidence="9" type="ORF">QQF64_002183</name>
</gene>
<evidence type="ECO:0000259" key="8">
    <source>
        <dbReference type="PROSITE" id="PS50039"/>
    </source>
</evidence>
<feature type="domain" description="Fork-head" evidence="8">
    <location>
        <begin position="135"/>
        <end position="185"/>
    </location>
</feature>
<feature type="region of interest" description="Disordered" evidence="7">
    <location>
        <begin position="1"/>
        <end position="52"/>
    </location>
</feature>
<feature type="DNA-binding region" description="Fork-head" evidence="6">
    <location>
        <begin position="135"/>
        <end position="185"/>
    </location>
</feature>
<dbReference type="PROSITE" id="PS50039">
    <property type="entry name" value="FORK_HEAD_3"/>
    <property type="match status" value="1"/>
</dbReference>
<feature type="compositionally biased region" description="Low complexity" evidence="7">
    <location>
        <begin position="114"/>
        <end position="134"/>
    </location>
</feature>
<proteinExistence type="predicted"/>
<evidence type="ECO:0000256" key="3">
    <source>
        <dbReference type="ARBA" id="ARBA00023015"/>
    </source>
</evidence>
<dbReference type="InterPro" id="IPR001766">
    <property type="entry name" value="Fork_head_dom"/>
</dbReference>
<evidence type="ECO:0000256" key="7">
    <source>
        <dbReference type="SAM" id="MobiDB-lite"/>
    </source>
</evidence>
<reference evidence="9 10" key="1">
    <citation type="submission" date="2023-09" db="EMBL/GenBank/DDBJ databases">
        <authorList>
            <person name="Wang M."/>
        </authorList>
    </citation>
    <scope>NUCLEOTIDE SEQUENCE [LARGE SCALE GENOMIC DNA]</scope>
    <source>
        <strain evidence="9">GT-2023</strain>
        <tissue evidence="9">Liver</tissue>
    </source>
</reference>
<accession>A0ABR3MPF5</accession>
<feature type="compositionally biased region" description="Polar residues" evidence="7">
    <location>
        <begin position="36"/>
        <end position="45"/>
    </location>
</feature>
<evidence type="ECO:0000256" key="1">
    <source>
        <dbReference type="ARBA" id="ARBA00004496"/>
    </source>
</evidence>
<dbReference type="SMART" id="SM00339">
    <property type="entry name" value="FH"/>
    <property type="match status" value="1"/>
</dbReference>
<organism evidence="9 10">
    <name type="scientific">Cirrhinus molitorella</name>
    <name type="common">mud carp</name>
    <dbReference type="NCBI Taxonomy" id="172907"/>
    <lineage>
        <taxon>Eukaryota</taxon>
        <taxon>Metazoa</taxon>
        <taxon>Chordata</taxon>
        <taxon>Craniata</taxon>
        <taxon>Vertebrata</taxon>
        <taxon>Euteleostomi</taxon>
        <taxon>Actinopterygii</taxon>
        <taxon>Neopterygii</taxon>
        <taxon>Teleostei</taxon>
        <taxon>Ostariophysi</taxon>
        <taxon>Cypriniformes</taxon>
        <taxon>Cyprinidae</taxon>
        <taxon>Labeoninae</taxon>
        <taxon>Labeonini</taxon>
        <taxon>Cirrhinus</taxon>
    </lineage>
</organism>
<dbReference type="InterPro" id="IPR036388">
    <property type="entry name" value="WH-like_DNA-bd_sf"/>
</dbReference>
<evidence type="ECO:0000256" key="5">
    <source>
        <dbReference type="ARBA" id="ARBA00023163"/>
    </source>
</evidence>
<name>A0ABR3MPF5_9TELE</name>
<comment type="caution">
    <text evidence="9">The sequence shown here is derived from an EMBL/GenBank/DDBJ whole genome shotgun (WGS) entry which is preliminary data.</text>
</comment>
<keyword evidence="3" id="KW-0805">Transcription regulation</keyword>
<dbReference type="PRINTS" id="PR00053">
    <property type="entry name" value="FORKHEAD"/>
</dbReference>
<comment type="subcellular location">
    <subcellularLocation>
        <location evidence="1">Cytoplasm</location>
    </subcellularLocation>
    <subcellularLocation>
        <location evidence="6">Nucleus</location>
    </subcellularLocation>
</comment>
<feature type="region of interest" description="Disordered" evidence="7">
    <location>
        <begin position="86"/>
        <end position="135"/>
    </location>
</feature>
<dbReference type="EMBL" id="JAYMGO010000010">
    <property type="protein sequence ID" value="KAL1266508.1"/>
    <property type="molecule type" value="Genomic_DNA"/>
</dbReference>
<evidence type="ECO:0000256" key="2">
    <source>
        <dbReference type="ARBA" id="ARBA00022490"/>
    </source>
</evidence>
<keyword evidence="2" id="KW-0963">Cytoplasm</keyword>
<keyword evidence="4 6" id="KW-0238">DNA-binding</keyword>
<evidence type="ECO:0000313" key="9">
    <source>
        <dbReference type="EMBL" id="KAL1266508.1"/>
    </source>
</evidence>
<dbReference type="PANTHER" id="PTHR45767:SF1">
    <property type="entry name" value="FORKHEAD BOX PROTEIN O1"/>
    <property type="match status" value="1"/>
</dbReference>
<dbReference type="SUPFAM" id="SSF46785">
    <property type="entry name" value="Winged helix' DNA-binding domain"/>
    <property type="match status" value="1"/>
</dbReference>
<keyword evidence="5" id="KW-0804">Transcription</keyword>
<feature type="compositionally biased region" description="Low complexity" evidence="7">
    <location>
        <begin position="89"/>
        <end position="106"/>
    </location>
</feature>
<evidence type="ECO:0000256" key="4">
    <source>
        <dbReference type="ARBA" id="ARBA00023125"/>
    </source>
</evidence>